<feature type="domain" description="Glucose/Sorbosone dehydrogenase" evidence="2">
    <location>
        <begin position="75"/>
        <end position="379"/>
    </location>
</feature>
<dbReference type="PANTHER" id="PTHR19328:SF13">
    <property type="entry name" value="HIPL1 PROTEIN"/>
    <property type="match status" value="1"/>
</dbReference>
<evidence type="ECO:0000256" key="1">
    <source>
        <dbReference type="SAM" id="MobiDB-lite"/>
    </source>
</evidence>
<feature type="region of interest" description="Disordered" evidence="1">
    <location>
        <begin position="1"/>
        <end position="62"/>
    </location>
</feature>
<dbReference type="Proteomes" id="UP000199103">
    <property type="component" value="Chromosome I"/>
</dbReference>
<dbReference type="PANTHER" id="PTHR19328">
    <property type="entry name" value="HEDGEHOG-INTERACTING PROTEIN"/>
    <property type="match status" value="1"/>
</dbReference>
<evidence type="ECO:0000313" key="4">
    <source>
        <dbReference type="Proteomes" id="UP000199103"/>
    </source>
</evidence>
<accession>A0A1H1RLD6</accession>
<dbReference type="AlphaFoldDB" id="A0A1H1RLD6"/>
<dbReference type="Pfam" id="PF07995">
    <property type="entry name" value="GSDH"/>
    <property type="match status" value="1"/>
</dbReference>
<dbReference type="InterPro" id="IPR012938">
    <property type="entry name" value="Glc/Sorbosone_DH"/>
</dbReference>
<dbReference type="Gene3D" id="2.120.10.30">
    <property type="entry name" value="TolB, C-terminal domain"/>
    <property type="match status" value="1"/>
</dbReference>
<protein>
    <submittedName>
        <fullName evidence="3">Glucose/arabinose dehydrogenase, beta-propeller fold</fullName>
    </submittedName>
</protein>
<proteinExistence type="predicted"/>
<evidence type="ECO:0000313" key="3">
    <source>
        <dbReference type="EMBL" id="SDS36508.1"/>
    </source>
</evidence>
<dbReference type="SUPFAM" id="SSF50952">
    <property type="entry name" value="Soluble quinoprotein glucose dehydrogenase"/>
    <property type="match status" value="1"/>
</dbReference>
<evidence type="ECO:0000259" key="2">
    <source>
        <dbReference type="Pfam" id="PF07995"/>
    </source>
</evidence>
<dbReference type="InterPro" id="IPR011041">
    <property type="entry name" value="Quinoprot_gluc/sorb_DH_b-prop"/>
</dbReference>
<keyword evidence="4" id="KW-1185">Reference proteome</keyword>
<dbReference type="EMBL" id="LT629772">
    <property type="protein sequence ID" value="SDS36508.1"/>
    <property type="molecule type" value="Genomic_DNA"/>
</dbReference>
<name>A0A1H1RLD6_9ACTN</name>
<organism evidence="3 4">
    <name type="scientific">Microlunatus soli</name>
    <dbReference type="NCBI Taxonomy" id="630515"/>
    <lineage>
        <taxon>Bacteria</taxon>
        <taxon>Bacillati</taxon>
        <taxon>Actinomycetota</taxon>
        <taxon>Actinomycetes</taxon>
        <taxon>Propionibacteriales</taxon>
        <taxon>Propionibacteriaceae</taxon>
        <taxon>Microlunatus</taxon>
    </lineage>
</organism>
<dbReference type="STRING" id="630515.SAMN04489812_1690"/>
<dbReference type="InterPro" id="IPR011042">
    <property type="entry name" value="6-blade_b-propeller_TolB-like"/>
</dbReference>
<reference evidence="3 4" key="1">
    <citation type="submission" date="2016-10" db="EMBL/GenBank/DDBJ databases">
        <authorList>
            <person name="de Groot N.N."/>
        </authorList>
    </citation>
    <scope>NUCLEOTIDE SEQUENCE [LARGE SCALE GENOMIC DNA]</scope>
    <source>
        <strain evidence="3 4">DSM 21800</strain>
    </source>
</reference>
<sequence>MLTGCSTSGSGAADPSPSVAASSAASPDTPEAKTSPSASDSPEPSASPSGSPTARATAGSATGSVRIERTIADGLNVPWGLALLPGGDLLMTSRDDRTITRIDLATGGRTVIGTIDDAVSNVTSGGEAGLLGIAVSPTFGSDRHIFVYYSTADDNRIARLTYDPRADHGRQLSHQKVILSDIPHGLHHDGGRIAFGPDGRLYASTGEAGEPSLSQDKSSLGGKILRMTASGAPAPGNPDPDSVIWSIGHRNVQGLAWDPAGRLWASEFGDKSADELNLIKPARNYGWPDTQGRTDDRRFTGPVAQWGTDEDSPSGIAYAAGAIWMAALQGERLWRIPLDGAEPVAAPQDFLNGDHGRLRSVLAVDADSILVSTSNTDGRADPGAGDDRLLLLQVS</sequence>
<gene>
    <name evidence="3" type="ORF">SAMN04489812_1690</name>
</gene>